<evidence type="ECO:0000313" key="3">
    <source>
        <dbReference type="Proteomes" id="UP001303473"/>
    </source>
</evidence>
<feature type="region of interest" description="Disordered" evidence="1">
    <location>
        <begin position="66"/>
        <end position="101"/>
    </location>
</feature>
<proteinExistence type="predicted"/>
<feature type="compositionally biased region" description="Polar residues" evidence="1">
    <location>
        <begin position="67"/>
        <end position="78"/>
    </location>
</feature>
<reference evidence="3" key="1">
    <citation type="journal article" date="2023" name="Mol. Phylogenet. Evol.">
        <title>Genome-scale phylogeny and comparative genomics of the fungal order Sordariales.</title>
        <authorList>
            <person name="Hensen N."/>
            <person name="Bonometti L."/>
            <person name="Westerberg I."/>
            <person name="Brannstrom I.O."/>
            <person name="Guillou S."/>
            <person name="Cros-Aarteil S."/>
            <person name="Calhoun S."/>
            <person name="Haridas S."/>
            <person name="Kuo A."/>
            <person name="Mondo S."/>
            <person name="Pangilinan J."/>
            <person name="Riley R."/>
            <person name="LaButti K."/>
            <person name="Andreopoulos B."/>
            <person name="Lipzen A."/>
            <person name="Chen C."/>
            <person name="Yan M."/>
            <person name="Daum C."/>
            <person name="Ng V."/>
            <person name="Clum A."/>
            <person name="Steindorff A."/>
            <person name="Ohm R.A."/>
            <person name="Martin F."/>
            <person name="Silar P."/>
            <person name="Natvig D.O."/>
            <person name="Lalanne C."/>
            <person name="Gautier V."/>
            <person name="Ament-Velasquez S.L."/>
            <person name="Kruys A."/>
            <person name="Hutchinson M.I."/>
            <person name="Powell A.J."/>
            <person name="Barry K."/>
            <person name="Miller A.N."/>
            <person name="Grigoriev I.V."/>
            <person name="Debuchy R."/>
            <person name="Gladieux P."/>
            <person name="Hiltunen Thoren M."/>
            <person name="Johannesson H."/>
        </authorList>
    </citation>
    <scope>NUCLEOTIDE SEQUENCE [LARGE SCALE GENOMIC DNA]</scope>
    <source>
        <strain evidence="3">CBS 340.73</strain>
    </source>
</reference>
<dbReference type="EMBL" id="MU853783">
    <property type="protein sequence ID" value="KAK3941392.1"/>
    <property type="molecule type" value="Genomic_DNA"/>
</dbReference>
<keyword evidence="3" id="KW-1185">Reference proteome</keyword>
<gene>
    <name evidence="2" type="ORF">QBC46DRAFT_382599</name>
</gene>
<dbReference type="AlphaFoldDB" id="A0AAN6N8Z0"/>
<sequence>MQPFLSGDTTLFVLLTTVIFFFLLAAGVDVPSQDYLGDGIAHFTADHPALLKQSICVQTQDADDSRALSSSNANTQRNVMAADVPTPSPMAMIDGGRSSDQKRTRPAVELRFWCFWHG</sequence>
<organism evidence="2 3">
    <name type="scientific">Diplogelasinospora grovesii</name>
    <dbReference type="NCBI Taxonomy" id="303347"/>
    <lineage>
        <taxon>Eukaryota</taxon>
        <taxon>Fungi</taxon>
        <taxon>Dikarya</taxon>
        <taxon>Ascomycota</taxon>
        <taxon>Pezizomycotina</taxon>
        <taxon>Sordariomycetes</taxon>
        <taxon>Sordariomycetidae</taxon>
        <taxon>Sordariales</taxon>
        <taxon>Diplogelasinosporaceae</taxon>
        <taxon>Diplogelasinospora</taxon>
    </lineage>
</organism>
<accession>A0AAN6N8Z0</accession>
<dbReference type="Proteomes" id="UP001303473">
    <property type="component" value="Unassembled WGS sequence"/>
</dbReference>
<evidence type="ECO:0000256" key="1">
    <source>
        <dbReference type="SAM" id="MobiDB-lite"/>
    </source>
</evidence>
<comment type="caution">
    <text evidence="2">The sequence shown here is derived from an EMBL/GenBank/DDBJ whole genome shotgun (WGS) entry which is preliminary data.</text>
</comment>
<name>A0AAN6N8Z0_9PEZI</name>
<protein>
    <submittedName>
        <fullName evidence="2">Uncharacterized protein</fullName>
    </submittedName>
</protein>
<evidence type="ECO:0000313" key="2">
    <source>
        <dbReference type="EMBL" id="KAK3941392.1"/>
    </source>
</evidence>